<dbReference type="GO" id="GO:0032259">
    <property type="term" value="P:methylation"/>
    <property type="evidence" value="ECO:0007669"/>
    <property type="project" value="UniProtKB-KW"/>
</dbReference>
<dbReference type="Pfam" id="PF00590">
    <property type="entry name" value="TP_methylase"/>
    <property type="match status" value="1"/>
</dbReference>
<dbReference type="CDD" id="cd11643">
    <property type="entry name" value="Precorrin-6A-synthase"/>
    <property type="match status" value="1"/>
</dbReference>
<sequence length="260" mass="29627">MKTLYLIGMGPGDPKYLTLQAIETMRKTDVFFMLDKAGRGKEDLLALRHQILEAHCEPGSYRVVIAESPQRTIENGDYKEGVRRWHQRKREIFAELIERELADGQSGAFLLWGDPALYDQTITNITELVAEQPEQLRFEVIPGITSVQVLTARHKIPLNRVGEAITITTGRHAEHCDPATLDNAVVMLDYNASYQRFTGQDMDLYWGGLVGTADERLVAGPLDEVVDEALRARAELKAEKGWQMDIYLLRRRRDEQQDED</sequence>
<dbReference type="Gene3D" id="3.30.950.10">
    <property type="entry name" value="Methyltransferase, Cobalt-precorrin-4 Transmethylase, Domain 2"/>
    <property type="match status" value="1"/>
</dbReference>
<evidence type="ECO:0000256" key="4">
    <source>
        <dbReference type="ARBA" id="ARBA00022679"/>
    </source>
</evidence>
<dbReference type="Gene3D" id="3.40.1010.10">
    <property type="entry name" value="Cobalt-precorrin-4 Transmethylase, Domain 1"/>
    <property type="match status" value="1"/>
</dbReference>
<comment type="pathway">
    <text evidence="1">Cofactor biosynthesis; adenosylcobalamin biosynthesis.</text>
</comment>
<dbReference type="InterPro" id="IPR000878">
    <property type="entry name" value="4pyrrol_Mease"/>
</dbReference>
<dbReference type="InterPro" id="IPR014777">
    <property type="entry name" value="4pyrrole_Mease_sub1"/>
</dbReference>
<dbReference type="InterPro" id="IPR012797">
    <property type="entry name" value="CobF"/>
</dbReference>
<dbReference type="PANTHER" id="PTHR43467">
    <property type="entry name" value="COBALT-PRECORRIN-2 C(20)-METHYLTRANSFERASE"/>
    <property type="match status" value="1"/>
</dbReference>
<keyword evidence="4" id="KW-0808">Transferase</keyword>
<evidence type="ECO:0000259" key="6">
    <source>
        <dbReference type="Pfam" id="PF00590"/>
    </source>
</evidence>
<dbReference type="InterPro" id="IPR014776">
    <property type="entry name" value="4pyrrole_Mease_sub2"/>
</dbReference>
<dbReference type="PIRSF" id="PIRSF036525">
    <property type="entry name" value="CobF"/>
    <property type="match status" value="1"/>
</dbReference>
<evidence type="ECO:0000256" key="3">
    <source>
        <dbReference type="ARBA" id="ARBA00022603"/>
    </source>
</evidence>
<name>A0A4R4A8K4_MARGR</name>
<keyword evidence="3" id="KW-0489">Methyltransferase</keyword>
<dbReference type="EMBL" id="SMDC01000007">
    <property type="protein sequence ID" value="TCW35193.1"/>
    <property type="molecule type" value="Genomic_DNA"/>
</dbReference>
<dbReference type="Proteomes" id="UP000295247">
    <property type="component" value="Unassembled WGS sequence"/>
</dbReference>
<dbReference type="AlphaFoldDB" id="A0A4R4A8K4"/>
<evidence type="ECO:0000313" key="8">
    <source>
        <dbReference type="Proteomes" id="UP000295247"/>
    </source>
</evidence>
<feature type="domain" description="Tetrapyrrole methylase" evidence="6">
    <location>
        <begin position="3"/>
        <end position="225"/>
    </location>
</feature>
<reference evidence="7 8" key="1">
    <citation type="submission" date="2019-03" db="EMBL/GenBank/DDBJ databases">
        <title>Genomic Encyclopedia of Type Strains, Phase IV (KMG-IV): sequencing the most valuable type-strain genomes for metagenomic binning, comparative biology and taxonomic classification.</title>
        <authorList>
            <person name="Goeker M."/>
        </authorList>
    </citation>
    <scope>NUCLEOTIDE SEQUENCE [LARGE SCALE GENOMIC DNA]</scope>
    <source>
        <strain evidence="7 8">DSM 203</strain>
    </source>
</reference>
<dbReference type="RefSeq" id="WP_123141254.1">
    <property type="nucleotide sequence ID" value="NZ_NRRH01000004.1"/>
</dbReference>
<protein>
    <submittedName>
        <fullName evidence="7">Precorrin-6A synthase (Deacetylating)</fullName>
    </submittedName>
</protein>
<organism evidence="7 8">
    <name type="scientific">Marichromatium gracile</name>
    <name type="common">Chromatium gracile</name>
    <dbReference type="NCBI Taxonomy" id="1048"/>
    <lineage>
        <taxon>Bacteria</taxon>
        <taxon>Pseudomonadati</taxon>
        <taxon>Pseudomonadota</taxon>
        <taxon>Gammaproteobacteria</taxon>
        <taxon>Chromatiales</taxon>
        <taxon>Chromatiaceae</taxon>
        <taxon>Marichromatium</taxon>
    </lineage>
</organism>
<evidence type="ECO:0000256" key="2">
    <source>
        <dbReference type="ARBA" id="ARBA00022573"/>
    </source>
</evidence>
<dbReference type="SUPFAM" id="SSF53790">
    <property type="entry name" value="Tetrapyrrole methylase"/>
    <property type="match status" value="1"/>
</dbReference>
<dbReference type="PANTHER" id="PTHR43467:SF1">
    <property type="entry name" value="PRECORRIN-6A SYNTHASE [DEACETYLATING]"/>
    <property type="match status" value="1"/>
</dbReference>
<gene>
    <name evidence="7" type="ORF">EDC29_107136</name>
</gene>
<evidence type="ECO:0000256" key="1">
    <source>
        <dbReference type="ARBA" id="ARBA00004953"/>
    </source>
</evidence>
<accession>A0A4R4A8K4</accession>
<dbReference type="InterPro" id="IPR035996">
    <property type="entry name" value="4pyrrol_Methylase_sf"/>
</dbReference>
<evidence type="ECO:0000256" key="5">
    <source>
        <dbReference type="ARBA" id="ARBA00022691"/>
    </source>
</evidence>
<keyword evidence="2" id="KW-0169">Cobalamin biosynthesis</keyword>
<proteinExistence type="predicted"/>
<evidence type="ECO:0000313" key="7">
    <source>
        <dbReference type="EMBL" id="TCW35193.1"/>
    </source>
</evidence>
<keyword evidence="5" id="KW-0949">S-adenosyl-L-methionine</keyword>
<dbReference type="NCBIfam" id="TIGR02434">
    <property type="entry name" value="CobF"/>
    <property type="match status" value="1"/>
</dbReference>
<dbReference type="GO" id="GO:0043819">
    <property type="term" value="F:precorrin-6A synthase (deacetylating) activity"/>
    <property type="evidence" value="ECO:0007669"/>
    <property type="project" value="InterPro"/>
</dbReference>
<dbReference type="GO" id="GO:0009236">
    <property type="term" value="P:cobalamin biosynthetic process"/>
    <property type="evidence" value="ECO:0007669"/>
    <property type="project" value="UniProtKB-KW"/>
</dbReference>
<comment type="caution">
    <text evidence="7">The sequence shown here is derived from an EMBL/GenBank/DDBJ whole genome shotgun (WGS) entry which is preliminary data.</text>
</comment>